<reference evidence="2" key="1">
    <citation type="submission" date="2020-08" db="EMBL/GenBank/DDBJ databases">
        <title>Plant Genome Project.</title>
        <authorList>
            <person name="Zhang R.-G."/>
        </authorList>
    </citation>
    <scope>NUCLEOTIDE SEQUENCE</scope>
    <source>
        <strain evidence="2">WSP0</strain>
        <tissue evidence="2">Leaf</tissue>
    </source>
</reference>
<organism evidence="2 3">
    <name type="scientific">Rhododendron griersonianum</name>
    <dbReference type="NCBI Taxonomy" id="479676"/>
    <lineage>
        <taxon>Eukaryota</taxon>
        <taxon>Viridiplantae</taxon>
        <taxon>Streptophyta</taxon>
        <taxon>Embryophyta</taxon>
        <taxon>Tracheophyta</taxon>
        <taxon>Spermatophyta</taxon>
        <taxon>Magnoliopsida</taxon>
        <taxon>eudicotyledons</taxon>
        <taxon>Gunneridae</taxon>
        <taxon>Pentapetalae</taxon>
        <taxon>asterids</taxon>
        <taxon>Ericales</taxon>
        <taxon>Ericaceae</taxon>
        <taxon>Ericoideae</taxon>
        <taxon>Rhodoreae</taxon>
        <taxon>Rhododendron</taxon>
    </lineage>
</organism>
<comment type="caution">
    <text evidence="2">The sequence shown here is derived from an EMBL/GenBank/DDBJ whole genome shotgun (WGS) entry which is preliminary data.</text>
</comment>
<feature type="compositionally biased region" description="Acidic residues" evidence="1">
    <location>
        <begin position="100"/>
        <end position="114"/>
    </location>
</feature>
<name>A0AAV6I9C5_9ERIC</name>
<evidence type="ECO:0000313" key="3">
    <source>
        <dbReference type="Proteomes" id="UP000823749"/>
    </source>
</evidence>
<keyword evidence="3" id="KW-1185">Reference proteome</keyword>
<dbReference type="Proteomes" id="UP000823749">
    <property type="component" value="Chromosome 11"/>
</dbReference>
<sequence>MSRNQKCRACVAVLETEVRILREEITHINAHIASVLTSLQALQRISNLQDIAFDAAEDGLDPKLGDATAAEQNTKEDSDGNANASDDHSGAASDRANSEDGGDDGGDNGVDDATFDVFNQNDRIKRRRG</sequence>
<proteinExistence type="predicted"/>
<evidence type="ECO:0000313" key="2">
    <source>
        <dbReference type="EMBL" id="KAG5524102.1"/>
    </source>
</evidence>
<feature type="region of interest" description="Disordered" evidence="1">
    <location>
        <begin position="59"/>
        <end position="129"/>
    </location>
</feature>
<gene>
    <name evidence="2" type="ORF">RHGRI_030930</name>
</gene>
<dbReference type="EMBL" id="JACTNZ010000011">
    <property type="protein sequence ID" value="KAG5524102.1"/>
    <property type="molecule type" value="Genomic_DNA"/>
</dbReference>
<dbReference type="AlphaFoldDB" id="A0AAV6I9C5"/>
<protein>
    <submittedName>
        <fullName evidence="2">Uncharacterized protein</fullName>
    </submittedName>
</protein>
<accession>A0AAV6I9C5</accession>
<evidence type="ECO:0000256" key="1">
    <source>
        <dbReference type="SAM" id="MobiDB-lite"/>
    </source>
</evidence>